<comment type="caution">
    <text evidence="1">The sequence shown here is derived from an EMBL/GenBank/DDBJ whole genome shotgun (WGS) entry which is preliminary data.</text>
</comment>
<keyword evidence="2" id="KW-1185">Reference proteome</keyword>
<dbReference type="AlphaFoldDB" id="A0A401JD25"/>
<protein>
    <submittedName>
        <fullName evidence="1">Uncharacterized protein</fullName>
    </submittedName>
</protein>
<sequence>MNKSAATGFILLTSLTVLGGGQGECQLSGGRTINATFGPS</sequence>
<accession>A0A401JD25</accession>
<name>A0A401JD25_9PROT</name>
<dbReference type="Proteomes" id="UP000286806">
    <property type="component" value="Unassembled WGS sequence"/>
</dbReference>
<evidence type="ECO:0000313" key="2">
    <source>
        <dbReference type="Proteomes" id="UP000286806"/>
    </source>
</evidence>
<dbReference type="EMBL" id="BGOW01000013">
    <property type="protein sequence ID" value="GBL45575.1"/>
    <property type="molecule type" value="Genomic_DNA"/>
</dbReference>
<evidence type="ECO:0000313" key="1">
    <source>
        <dbReference type="EMBL" id="GBL45575.1"/>
    </source>
</evidence>
<gene>
    <name evidence="1" type="ORF">SFMTTN_1385</name>
</gene>
<dbReference type="RefSeq" id="WP_262982382.1">
    <property type="nucleotide sequence ID" value="NZ_BGOW01000013.1"/>
</dbReference>
<proteinExistence type="predicted"/>
<reference evidence="1 2" key="1">
    <citation type="journal article" date="2019" name="Front. Microbiol.">
        <title>Genomes of Neutrophilic Sulfur-Oxidizing Chemolithoautotrophs Representing 9 Proteobacterial Species From 8 Genera.</title>
        <authorList>
            <person name="Watanabe T."/>
            <person name="Kojima H."/>
            <person name="Umezawa K."/>
            <person name="Hori C."/>
            <person name="Takasuka T.E."/>
            <person name="Kato Y."/>
            <person name="Fukui M."/>
        </authorList>
    </citation>
    <scope>NUCLEOTIDE SEQUENCE [LARGE SCALE GENOMIC DNA]</scope>
    <source>
        <strain evidence="1 2">TTN</strain>
    </source>
</reference>
<organism evidence="1 2">
    <name type="scientific">Sulfuriferula multivorans</name>
    <dbReference type="NCBI Taxonomy" id="1559896"/>
    <lineage>
        <taxon>Bacteria</taxon>
        <taxon>Pseudomonadati</taxon>
        <taxon>Pseudomonadota</taxon>
        <taxon>Betaproteobacteria</taxon>
        <taxon>Nitrosomonadales</taxon>
        <taxon>Sulfuricellaceae</taxon>
        <taxon>Sulfuriferula</taxon>
    </lineage>
</organism>